<sequence>MILNTYETIYIVKPNTTESQTSTIISKYKNFLETNGASNISIQHRGRRHLSYDIKNYYDGVYIQMNYNGNAVLIDSLRKLMRLDSNIFRYLILKQTPIL</sequence>
<dbReference type="RefSeq" id="YP_009297661.1">
    <property type="nucleotide sequence ID" value="NC_031177.1"/>
</dbReference>
<dbReference type="HAMAP" id="MF_00360">
    <property type="entry name" value="Ribosomal_bS6"/>
    <property type="match status" value="1"/>
</dbReference>
<dbReference type="EMBL" id="KX284723">
    <property type="protein sequence ID" value="AOM67205.1"/>
    <property type="molecule type" value="Genomic_DNA"/>
</dbReference>
<dbReference type="InterPro" id="IPR014717">
    <property type="entry name" value="Transl_elong_EF1B/ribsomal_bS6"/>
</dbReference>
<reference evidence="7" key="1">
    <citation type="journal article" date="2016" name="BMC Biol.">
        <title>Parallel evolution of highly conserved plastid genome architecture in red seaweeds and seed plants.</title>
        <authorList>
            <person name="Lee J."/>
            <person name="Cho C.H."/>
            <person name="Park S.I."/>
            <person name="Choi J.W."/>
            <person name="Song H.S."/>
            <person name="West J.A."/>
            <person name="Bhattacharya D."/>
            <person name="Yoon H.S."/>
        </authorList>
    </citation>
    <scope>NUCLEOTIDE SEQUENCE</scope>
</reference>
<dbReference type="CDD" id="cd15487">
    <property type="entry name" value="bS6_chloro_cyano"/>
    <property type="match status" value="1"/>
</dbReference>
<dbReference type="InterPro" id="IPR035980">
    <property type="entry name" value="Ribosomal_bS6_sf"/>
</dbReference>
<dbReference type="GO" id="GO:1990904">
    <property type="term" value="C:ribonucleoprotein complex"/>
    <property type="evidence" value="ECO:0007669"/>
    <property type="project" value="UniProtKB-KW"/>
</dbReference>
<proteinExistence type="inferred from homology"/>
<keyword evidence="4 7" id="KW-0689">Ribosomal protein</keyword>
<gene>
    <name evidence="7" type="primary">rps6</name>
    <name evidence="7" type="ORF">Hrvl_145</name>
</gene>
<evidence type="ECO:0000256" key="5">
    <source>
        <dbReference type="ARBA" id="ARBA00023274"/>
    </source>
</evidence>
<organism evidence="7">
    <name type="scientific">Hildenbrandia rivularis</name>
    <dbReference type="NCBI Taxonomy" id="135206"/>
    <lineage>
        <taxon>Eukaryota</taxon>
        <taxon>Rhodophyta</taxon>
        <taxon>Florideophyceae</taxon>
        <taxon>Hildenbrandiophycidae</taxon>
        <taxon>Hildenbrandiales</taxon>
        <taxon>Hildenbrandiaceae</taxon>
        <taxon>Hildenbrandia</taxon>
    </lineage>
</organism>
<dbReference type="Pfam" id="PF01250">
    <property type="entry name" value="Ribosomal_S6"/>
    <property type="match status" value="1"/>
</dbReference>
<keyword evidence="2" id="KW-0699">rRNA-binding</keyword>
<keyword evidence="5" id="KW-0687">Ribonucleoprotein</keyword>
<geneLocation type="plastid" evidence="7"/>
<dbReference type="GO" id="GO:0003735">
    <property type="term" value="F:structural constituent of ribosome"/>
    <property type="evidence" value="ECO:0007669"/>
    <property type="project" value="InterPro"/>
</dbReference>
<dbReference type="PROSITE" id="PS01048">
    <property type="entry name" value="RIBOSOMAL_S6"/>
    <property type="match status" value="1"/>
</dbReference>
<dbReference type="GO" id="GO:0005840">
    <property type="term" value="C:ribosome"/>
    <property type="evidence" value="ECO:0007669"/>
    <property type="project" value="UniProtKB-KW"/>
</dbReference>
<keyword evidence="3" id="KW-0694">RNA-binding</keyword>
<protein>
    <recommendedName>
        <fullName evidence="6">30S ribosomal protein S6, chloroplastic</fullName>
    </recommendedName>
</protein>
<keyword evidence="7" id="KW-0934">Plastid</keyword>
<dbReference type="PANTHER" id="PTHR21011">
    <property type="entry name" value="MITOCHONDRIAL 28S RIBOSOMAL PROTEIN S6"/>
    <property type="match status" value="1"/>
</dbReference>
<evidence type="ECO:0000256" key="3">
    <source>
        <dbReference type="ARBA" id="ARBA00022884"/>
    </source>
</evidence>
<evidence type="ECO:0000313" key="7">
    <source>
        <dbReference type="EMBL" id="AOM67205.1"/>
    </source>
</evidence>
<evidence type="ECO:0000256" key="2">
    <source>
        <dbReference type="ARBA" id="ARBA00022730"/>
    </source>
</evidence>
<evidence type="ECO:0000256" key="1">
    <source>
        <dbReference type="ARBA" id="ARBA00009512"/>
    </source>
</evidence>
<dbReference type="InterPro" id="IPR020814">
    <property type="entry name" value="Ribosomal_S6_plastid/chlpt"/>
</dbReference>
<name>A0A1C9CFR3_9FLOR</name>
<dbReference type="Gene3D" id="3.30.70.60">
    <property type="match status" value="1"/>
</dbReference>
<evidence type="ECO:0000256" key="4">
    <source>
        <dbReference type="ARBA" id="ARBA00022980"/>
    </source>
</evidence>
<dbReference type="SUPFAM" id="SSF54995">
    <property type="entry name" value="Ribosomal protein S6"/>
    <property type="match status" value="1"/>
</dbReference>
<dbReference type="GO" id="GO:0006412">
    <property type="term" value="P:translation"/>
    <property type="evidence" value="ECO:0007669"/>
    <property type="project" value="InterPro"/>
</dbReference>
<dbReference type="PANTHER" id="PTHR21011:SF1">
    <property type="entry name" value="SMALL RIBOSOMAL SUBUNIT PROTEIN BS6M"/>
    <property type="match status" value="1"/>
</dbReference>
<comment type="similarity">
    <text evidence="1">Belongs to the bacterial ribosomal protein bS6 family.</text>
</comment>
<accession>A0A1C9CFR3</accession>
<evidence type="ECO:0000256" key="6">
    <source>
        <dbReference type="ARBA" id="ARBA00035537"/>
    </source>
</evidence>
<dbReference type="NCBIfam" id="TIGR00166">
    <property type="entry name" value="S6"/>
    <property type="match status" value="1"/>
</dbReference>
<dbReference type="InterPro" id="IPR000529">
    <property type="entry name" value="Ribosomal_bS6"/>
</dbReference>
<dbReference type="GO" id="GO:0070181">
    <property type="term" value="F:small ribosomal subunit rRNA binding"/>
    <property type="evidence" value="ECO:0007669"/>
    <property type="project" value="TreeGrafter"/>
</dbReference>
<dbReference type="GeneID" id="29074290"/>
<dbReference type="AlphaFoldDB" id="A0A1C9CFR3"/>
<dbReference type="GO" id="GO:0005737">
    <property type="term" value="C:cytoplasm"/>
    <property type="evidence" value="ECO:0007669"/>
    <property type="project" value="UniProtKB-ARBA"/>
</dbReference>
<dbReference type="InterPro" id="IPR020815">
    <property type="entry name" value="Ribosomal_bS6_CS"/>
</dbReference>